<keyword evidence="1" id="KW-0472">Membrane</keyword>
<evidence type="ECO:0000256" key="1">
    <source>
        <dbReference type="SAM" id="Phobius"/>
    </source>
</evidence>
<dbReference type="EMBL" id="BMXK01000009">
    <property type="protein sequence ID" value="GHD09341.1"/>
    <property type="molecule type" value="Genomic_DNA"/>
</dbReference>
<dbReference type="Proteomes" id="UP000642819">
    <property type="component" value="Unassembled WGS sequence"/>
</dbReference>
<accession>A0ABQ3GLS8</accession>
<keyword evidence="3" id="KW-1185">Reference proteome</keyword>
<feature type="transmembrane region" description="Helical" evidence="1">
    <location>
        <begin position="95"/>
        <end position="113"/>
    </location>
</feature>
<organism evidence="2 3">
    <name type="scientific">Zhihengliuella salsuginis</name>
    <dbReference type="NCBI Taxonomy" id="578222"/>
    <lineage>
        <taxon>Bacteria</taxon>
        <taxon>Bacillati</taxon>
        <taxon>Actinomycetota</taxon>
        <taxon>Actinomycetes</taxon>
        <taxon>Micrococcales</taxon>
        <taxon>Micrococcaceae</taxon>
        <taxon>Zhihengliuella</taxon>
    </lineage>
</organism>
<keyword evidence="1" id="KW-1133">Transmembrane helix</keyword>
<gene>
    <name evidence="2" type="ORF">GCM10008096_21900</name>
</gene>
<keyword evidence="1" id="KW-0812">Transmembrane</keyword>
<sequence>MEPQPRDGSRRAVRAGLAGFGAVAAYALVGTLQLLVWEPQAAVPGASLEQIRAGVERAGESLGVPIVIGWAVVGTVLAAAVLAGTLAGRVRAYPAAMLHLLLVVLAAPSYFYVSFAPGMAVADTYGTTGADHAPWGMVLYGTSVAALAVLLIVAVSTARRRGA</sequence>
<protein>
    <submittedName>
        <fullName evidence="2">Uncharacterized protein</fullName>
    </submittedName>
</protein>
<dbReference type="RefSeq" id="WP_189350489.1">
    <property type="nucleotide sequence ID" value="NZ_BMXK01000009.1"/>
</dbReference>
<feature type="transmembrane region" description="Helical" evidence="1">
    <location>
        <begin position="133"/>
        <end position="155"/>
    </location>
</feature>
<evidence type="ECO:0000313" key="2">
    <source>
        <dbReference type="EMBL" id="GHD09341.1"/>
    </source>
</evidence>
<comment type="caution">
    <text evidence="2">The sequence shown here is derived from an EMBL/GenBank/DDBJ whole genome shotgun (WGS) entry which is preliminary data.</text>
</comment>
<name>A0ABQ3GLS8_9MICC</name>
<proteinExistence type="predicted"/>
<evidence type="ECO:0000313" key="3">
    <source>
        <dbReference type="Proteomes" id="UP000642819"/>
    </source>
</evidence>
<feature type="transmembrane region" description="Helical" evidence="1">
    <location>
        <begin position="62"/>
        <end position="83"/>
    </location>
</feature>
<feature type="transmembrane region" description="Helical" evidence="1">
    <location>
        <begin position="12"/>
        <end position="36"/>
    </location>
</feature>
<reference evidence="3" key="1">
    <citation type="journal article" date="2019" name="Int. J. Syst. Evol. Microbiol.">
        <title>The Global Catalogue of Microorganisms (GCM) 10K type strain sequencing project: providing services to taxonomists for standard genome sequencing and annotation.</title>
        <authorList>
            <consortium name="The Broad Institute Genomics Platform"/>
            <consortium name="The Broad Institute Genome Sequencing Center for Infectious Disease"/>
            <person name="Wu L."/>
            <person name="Ma J."/>
        </authorList>
    </citation>
    <scope>NUCLEOTIDE SEQUENCE [LARGE SCALE GENOMIC DNA]</scope>
    <source>
        <strain evidence="3">KCTC 19466</strain>
    </source>
</reference>